<reference evidence="3 4" key="1">
    <citation type="submission" date="2015-09" db="EMBL/GenBank/DDBJ databases">
        <title>Host preference determinants of Valsa canker pathogens revealed by comparative genomics.</title>
        <authorList>
            <person name="Yin Z."/>
            <person name="Huang L."/>
        </authorList>
    </citation>
    <scope>NUCLEOTIDE SEQUENCE [LARGE SCALE GENOMIC DNA]</scope>
    <source>
        <strain evidence="3 4">SXYLt</strain>
    </source>
</reference>
<keyword evidence="2" id="KW-1133">Transmembrane helix</keyword>
<dbReference type="InterPro" id="IPR010699">
    <property type="entry name" value="DUF1275"/>
</dbReference>
<evidence type="ECO:0008006" key="5">
    <source>
        <dbReference type="Google" id="ProtNLM"/>
    </source>
</evidence>
<feature type="transmembrane region" description="Helical" evidence="2">
    <location>
        <begin position="263"/>
        <end position="281"/>
    </location>
</feature>
<keyword evidence="2" id="KW-0812">Transmembrane</keyword>
<keyword evidence="2" id="KW-0472">Membrane</keyword>
<evidence type="ECO:0000256" key="1">
    <source>
        <dbReference type="SAM" id="MobiDB-lite"/>
    </source>
</evidence>
<feature type="transmembrane region" description="Helical" evidence="2">
    <location>
        <begin position="239"/>
        <end position="257"/>
    </location>
</feature>
<feature type="region of interest" description="Disordered" evidence="1">
    <location>
        <begin position="1"/>
        <end position="41"/>
    </location>
</feature>
<name>A0A423X511_9PEZI</name>
<protein>
    <recommendedName>
        <fullName evidence="5">DUF1275 domain protein</fullName>
    </recommendedName>
</protein>
<dbReference type="PANTHER" id="PTHR37488">
    <property type="entry name" value="DUF1275 DOMAIN-CONTAINING PROTEIN"/>
    <property type="match status" value="1"/>
</dbReference>
<evidence type="ECO:0000256" key="2">
    <source>
        <dbReference type="SAM" id="Phobius"/>
    </source>
</evidence>
<dbReference type="Proteomes" id="UP000285146">
    <property type="component" value="Unassembled WGS sequence"/>
</dbReference>
<sequence length="294" mass="31348">MDVTTSASATTLQGREENAGPGSHVFSDSKESAYSSPPQYQSTAAPQTFVSQAKSHLLEHVRPSTFVEVELLLLTFCTGLQDAISFPDYRCFASNQTGNTVFLAVAVVLPEFNGDVFYTRNIGVALGLFLAGGYLTGQLGHMVGPRLRLWLVLCNLVQALLVFAAAALQRACGVHTTAAVDLVAIGLLAFASGSQVVQSRSLVMAEISTAMATAAWVDLLIDPHLFTVREKNRPRNRRFVFLVTLVVGSLAGAGIYKRAGSDVAIFVSAGGKALVTLMYLFNGSDGEKVLQEVV</sequence>
<keyword evidence="4" id="KW-1185">Reference proteome</keyword>
<comment type="caution">
    <text evidence="3">The sequence shown here is derived from an EMBL/GenBank/DDBJ whole genome shotgun (WGS) entry which is preliminary data.</text>
</comment>
<feature type="transmembrane region" description="Helical" evidence="2">
    <location>
        <begin position="149"/>
        <end position="168"/>
    </location>
</feature>
<dbReference type="InParanoid" id="A0A423X511"/>
<organism evidence="3 4">
    <name type="scientific">Cytospora leucostoma</name>
    <dbReference type="NCBI Taxonomy" id="1230097"/>
    <lineage>
        <taxon>Eukaryota</taxon>
        <taxon>Fungi</taxon>
        <taxon>Dikarya</taxon>
        <taxon>Ascomycota</taxon>
        <taxon>Pezizomycotina</taxon>
        <taxon>Sordariomycetes</taxon>
        <taxon>Sordariomycetidae</taxon>
        <taxon>Diaporthales</taxon>
        <taxon>Cytosporaceae</taxon>
        <taxon>Cytospora</taxon>
    </lineage>
</organism>
<gene>
    <name evidence="3" type="ORF">VPNG_05287</name>
</gene>
<dbReference type="EMBL" id="LKEB01000027">
    <property type="protein sequence ID" value="ROW10828.1"/>
    <property type="molecule type" value="Genomic_DNA"/>
</dbReference>
<dbReference type="PANTHER" id="PTHR37488:SF2">
    <property type="entry name" value="DUF1275 DOMAIN-CONTAINING PROTEIN"/>
    <property type="match status" value="1"/>
</dbReference>
<feature type="compositionally biased region" description="Polar residues" evidence="1">
    <location>
        <begin position="1"/>
        <end position="13"/>
    </location>
</feature>
<dbReference type="Pfam" id="PF06912">
    <property type="entry name" value="DUF1275"/>
    <property type="match status" value="1"/>
</dbReference>
<accession>A0A423X511</accession>
<proteinExistence type="predicted"/>
<dbReference type="AlphaFoldDB" id="A0A423X511"/>
<evidence type="ECO:0000313" key="3">
    <source>
        <dbReference type="EMBL" id="ROW10828.1"/>
    </source>
</evidence>
<evidence type="ECO:0000313" key="4">
    <source>
        <dbReference type="Proteomes" id="UP000285146"/>
    </source>
</evidence>
<dbReference type="STRING" id="1230097.A0A423X511"/>
<feature type="transmembrane region" description="Helical" evidence="2">
    <location>
        <begin position="117"/>
        <end position="137"/>
    </location>
</feature>
<dbReference type="OrthoDB" id="5223589at2759"/>
<feature type="compositionally biased region" description="Polar residues" evidence="1">
    <location>
        <begin position="32"/>
        <end position="41"/>
    </location>
</feature>